<organism evidence="2 3">
    <name type="scientific">Diplogelasinospora grovesii</name>
    <dbReference type="NCBI Taxonomy" id="303347"/>
    <lineage>
        <taxon>Eukaryota</taxon>
        <taxon>Fungi</taxon>
        <taxon>Dikarya</taxon>
        <taxon>Ascomycota</taxon>
        <taxon>Pezizomycotina</taxon>
        <taxon>Sordariomycetes</taxon>
        <taxon>Sordariomycetidae</taxon>
        <taxon>Sordariales</taxon>
        <taxon>Diplogelasinosporaceae</taxon>
        <taxon>Diplogelasinospora</taxon>
    </lineage>
</organism>
<dbReference type="EMBL" id="MU854083">
    <property type="protein sequence ID" value="KAK3933734.1"/>
    <property type="molecule type" value="Genomic_DNA"/>
</dbReference>
<proteinExistence type="predicted"/>
<feature type="non-terminal residue" evidence="2">
    <location>
        <position position="208"/>
    </location>
</feature>
<evidence type="ECO:0000256" key="1">
    <source>
        <dbReference type="SAM" id="MobiDB-lite"/>
    </source>
</evidence>
<evidence type="ECO:0000313" key="3">
    <source>
        <dbReference type="Proteomes" id="UP001303473"/>
    </source>
</evidence>
<feature type="region of interest" description="Disordered" evidence="1">
    <location>
        <begin position="1"/>
        <end position="53"/>
    </location>
</feature>
<protein>
    <submittedName>
        <fullName evidence="2">Uncharacterized protein</fullName>
    </submittedName>
</protein>
<sequence>MHNKPSHVHGPHIVSSNPPPNSDPLHYPGPDVRMHNQQPANLLRRPLPAHGGTLPQPAVLEVPPGFRGDPAPSNATTSSWDEQQLTFQPLVQAAGASPSPTRLPGIHEAFDTPRTTLPACHPRGAFARSQLAAHSPVLASGSASHFADALRWARHPEVQSETTIEMDVPTTINDGYMYVRVDPKKLPNAIHTAPIPVLFTARGGIWAR</sequence>
<evidence type="ECO:0000313" key="2">
    <source>
        <dbReference type="EMBL" id="KAK3933734.1"/>
    </source>
</evidence>
<accession>A0AAN6MVI6</accession>
<gene>
    <name evidence="2" type="ORF">QBC46DRAFT_401398</name>
</gene>
<feature type="region of interest" description="Disordered" evidence="1">
    <location>
        <begin position="61"/>
        <end position="80"/>
    </location>
</feature>
<keyword evidence="3" id="KW-1185">Reference proteome</keyword>
<dbReference type="Proteomes" id="UP001303473">
    <property type="component" value="Unassembled WGS sequence"/>
</dbReference>
<feature type="compositionally biased region" description="Basic residues" evidence="1">
    <location>
        <begin position="1"/>
        <end position="10"/>
    </location>
</feature>
<dbReference type="AlphaFoldDB" id="A0AAN6MVI6"/>
<reference evidence="3" key="1">
    <citation type="journal article" date="2023" name="Mol. Phylogenet. Evol.">
        <title>Genome-scale phylogeny and comparative genomics of the fungal order Sordariales.</title>
        <authorList>
            <person name="Hensen N."/>
            <person name="Bonometti L."/>
            <person name="Westerberg I."/>
            <person name="Brannstrom I.O."/>
            <person name="Guillou S."/>
            <person name="Cros-Aarteil S."/>
            <person name="Calhoun S."/>
            <person name="Haridas S."/>
            <person name="Kuo A."/>
            <person name="Mondo S."/>
            <person name="Pangilinan J."/>
            <person name="Riley R."/>
            <person name="LaButti K."/>
            <person name="Andreopoulos B."/>
            <person name="Lipzen A."/>
            <person name="Chen C."/>
            <person name="Yan M."/>
            <person name="Daum C."/>
            <person name="Ng V."/>
            <person name="Clum A."/>
            <person name="Steindorff A."/>
            <person name="Ohm R.A."/>
            <person name="Martin F."/>
            <person name="Silar P."/>
            <person name="Natvig D.O."/>
            <person name="Lalanne C."/>
            <person name="Gautier V."/>
            <person name="Ament-Velasquez S.L."/>
            <person name="Kruys A."/>
            <person name="Hutchinson M.I."/>
            <person name="Powell A.J."/>
            <person name="Barry K."/>
            <person name="Miller A.N."/>
            <person name="Grigoriev I.V."/>
            <person name="Debuchy R."/>
            <person name="Gladieux P."/>
            <person name="Hiltunen Thoren M."/>
            <person name="Johannesson H."/>
        </authorList>
    </citation>
    <scope>NUCLEOTIDE SEQUENCE [LARGE SCALE GENOMIC DNA]</scope>
    <source>
        <strain evidence="3">CBS 340.73</strain>
    </source>
</reference>
<comment type="caution">
    <text evidence="2">The sequence shown here is derived from an EMBL/GenBank/DDBJ whole genome shotgun (WGS) entry which is preliminary data.</text>
</comment>
<name>A0AAN6MVI6_9PEZI</name>